<dbReference type="PATRIC" id="fig|1003195.11.peg.4926"/>
<dbReference type="SUPFAM" id="SSF140453">
    <property type="entry name" value="EsxAB dimer-like"/>
    <property type="match status" value="1"/>
</dbReference>
<dbReference type="Gene3D" id="1.10.287.1060">
    <property type="entry name" value="ESAT-6-like"/>
    <property type="match status" value="1"/>
</dbReference>
<evidence type="ECO:0000313" key="3">
    <source>
        <dbReference type="Proteomes" id="UP000007842"/>
    </source>
</evidence>
<proteinExistence type="predicted"/>
<keyword evidence="3" id="KW-1185">Reference proteome</keyword>
<dbReference type="Proteomes" id="UP000007842">
    <property type="component" value="Chromosome"/>
</dbReference>
<dbReference type="EMBL" id="CP003219">
    <property type="protein sequence ID" value="AEW95818.1"/>
    <property type="molecule type" value="Genomic_DNA"/>
</dbReference>
<accession>F8JXD8</accession>
<evidence type="ECO:0000256" key="1">
    <source>
        <dbReference type="SAM" id="Coils"/>
    </source>
</evidence>
<dbReference type="eggNOG" id="ENOG5033Y3R">
    <property type="taxonomic scope" value="Bacteria"/>
</dbReference>
<organism evidence="2 3">
    <name type="scientific">Streptantibioticus cattleyicolor (strain ATCC 35852 / DSM 46488 / JCM 4925 / NBRC 14057 / NRRL 8057)</name>
    <name type="common">Streptomyces cattleya</name>
    <dbReference type="NCBI Taxonomy" id="1003195"/>
    <lineage>
        <taxon>Bacteria</taxon>
        <taxon>Bacillati</taxon>
        <taxon>Actinomycetota</taxon>
        <taxon>Actinomycetes</taxon>
        <taxon>Kitasatosporales</taxon>
        <taxon>Streptomycetaceae</taxon>
        <taxon>Streptantibioticus</taxon>
    </lineage>
</organism>
<dbReference type="KEGG" id="sct:SCAT_3461"/>
<dbReference type="RefSeq" id="WP_014144182.1">
    <property type="nucleotide sequence ID" value="NC_016111.1"/>
</dbReference>
<dbReference type="OrthoDB" id="4578148at2"/>
<accession>G8WSI4</accession>
<dbReference type="KEGG" id="scy:SCATT_34470"/>
<gene>
    <name evidence="2" type="ordered locus">SCATT_34470</name>
</gene>
<dbReference type="InterPro" id="IPR036689">
    <property type="entry name" value="ESAT-6-like_sf"/>
</dbReference>
<keyword evidence="1" id="KW-0175">Coiled coil</keyword>
<evidence type="ECO:0000313" key="2">
    <source>
        <dbReference type="EMBL" id="AEW95818.1"/>
    </source>
</evidence>
<dbReference type="HOGENOM" id="CLU_642369_0_0_11"/>
<name>F8JXD8_STREN</name>
<reference evidence="3" key="1">
    <citation type="submission" date="2011-12" db="EMBL/GenBank/DDBJ databases">
        <title>Complete genome sequence of Streptomyces cattleya strain DSM 46488.</title>
        <authorList>
            <person name="Ou H.-Y."/>
            <person name="Li P."/>
            <person name="Zhao C."/>
            <person name="O'Hagan D."/>
            <person name="Deng Z."/>
        </authorList>
    </citation>
    <scope>NUCLEOTIDE SEQUENCE [LARGE SCALE GENOMIC DNA]</scope>
    <source>
        <strain evidence="3">ATCC 35852 / DSM 46488 / JCM 4925 / NBRC 14057 / NRRL 8057</strain>
    </source>
</reference>
<evidence type="ECO:0008006" key="4">
    <source>
        <dbReference type="Google" id="ProtNLM"/>
    </source>
</evidence>
<protein>
    <recommendedName>
        <fullName evidence="4">WXG100 family type VII secretion target</fullName>
    </recommendedName>
</protein>
<dbReference type="STRING" id="1003195.SCATT_34470"/>
<dbReference type="AlphaFoldDB" id="F8JXD8"/>
<feature type="coiled-coil region" evidence="1">
    <location>
        <begin position="199"/>
        <end position="261"/>
    </location>
</feature>
<sequence>MNDSWIGGDIGGLRTMGETWKNAKPHLEGVVKPLTETVDSLTSDTGWHGEAATRFRATWSQDALTAGAFSDLVASAGEILGTLADHLSAAETALKNAEDVAARAGIPMTAKGVPATFTVSDPPSASDNAKVSALREYDAVRQEVLQVAQRARLDAADRLRRLYAAITDIPAGDGITLGDYLRGLYSAAADKAGRHGTAARALLDDAEKAETDAKKALRAERKALKAEGRPFPKDWAAKTAYRDAVAEVESLKGEIALAERHTTTLPFDAALSTSVKDAASALRLGEGLYKVPDFLKDLPVVDVAAAGACGILEARQDHEKGWSWTHALVVDEGANVGGLAAGSAITGGILAAFAADPPALAVAGVGGLVAIGATGLIDHSLHENWSEDIHDHGVVGGILHGVDQVASQTGDDYLRLGKEVWHGITSLF</sequence>